<evidence type="ECO:0000256" key="4">
    <source>
        <dbReference type="ARBA" id="ARBA00023163"/>
    </source>
</evidence>
<name>A0A6P1MH25_9FIRM</name>
<protein>
    <recommendedName>
        <fullName evidence="7">BlaI/MecI/CopY family transcriptional regulator</fullName>
    </recommendedName>
</protein>
<dbReference type="SUPFAM" id="SSF46785">
    <property type="entry name" value="Winged helix' DNA-binding domain"/>
    <property type="match status" value="1"/>
</dbReference>
<dbReference type="GO" id="GO:0003677">
    <property type="term" value="F:DNA binding"/>
    <property type="evidence" value="ECO:0007669"/>
    <property type="project" value="UniProtKB-KW"/>
</dbReference>
<dbReference type="KEGG" id="amic:Ami3637_08825"/>
<evidence type="ECO:0000313" key="5">
    <source>
        <dbReference type="EMBL" id="QHI72483.1"/>
    </source>
</evidence>
<dbReference type="RefSeq" id="WP_162362251.1">
    <property type="nucleotide sequence ID" value="NZ_CP047591.1"/>
</dbReference>
<comment type="similarity">
    <text evidence="1">Belongs to the BlaI transcriptional regulatory family.</text>
</comment>
<dbReference type="GO" id="GO:0045892">
    <property type="term" value="P:negative regulation of DNA-templated transcription"/>
    <property type="evidence" value="ECO:0007669"/>
    <property type="project" value="InterPro"/>
</dbReference>
<gene>
    <name evidence="5" type="ORF">Ami3637_08825</name>
</gene>
<keyword evidence="2" id="KW-0805">Transcription regulation</keyword>
<dbReference type="Gene3D" id="1.10.10.10">
    <property type="entry name" value="Winged helix-like DNA-binding domain superfamily/Winged helix DNA-binding domain"/>
    <property type="match status" value="1"/>
</dbReference>
<sequence length="136" mass="15580">MRDNKFSLTPNEQEIMELLWSENQPLSRSQIIELSTERSWKSSSIHILLNQLLKKEAIKVDGFVKTGKNYGRTFSASITKGDYEAMQLKKSFGTFSLKSADLGDFVASLFQDEEIDDETLNRLEAILEAKKRSKKK</sequence>
<accession>A0A6P1MH25</accession>
<reference evidence="5 6" key="1">
    <citation type="submission" date="2020-01" db="EMBL/GenBank/DDBJ databases">
        <title>Genomic analysis of Aminipila sp. CBA3637.</title>
        <authorList>
            <person name="Kim Y.B."/>
            <person name="Roh S.W."/>
        </authorList>
    </citation>
    <scope>NUCLEOTIDE SEQUENCE [LARGE SCALE GENOMIC DNA]</scope>
    <source>
        <strain evidence="5 6">CBA3637</strain>
    </source>
</reference>
<keyword evidence="4" id="KW-0804">Transcription</keyword>
<evidence type="ECO:0008006" key="7">
    <source>
        <dbReference type="Google" id="ProtNLM"/>
    </source>
</evidence>
<evidence type="ECO:0000256" key="3">
    <source>
        <dbReference type="ARBA" id="ARBA00023125"/>
    </source>
</evidence>
<dbReference type="InterPro" id="IPR036388">
    <property type="entry name" value="WH-like_DNA-bd_sf"/>
</dbReference>
<dbReference type="InterPro" id="IPR036390">
    <property type="entry name" value="WH_DNA-bd_sf"/>
</dbReference>
<dbReference type="EMBL" id="CP047591">
    <property type="protein sequence ID" value="QHI72483.1"/>
    <property type="molecule type" value="Genomic_DNA"/>
</dbReference>
<evidence type="ECO:0000256" key="2">
    <source>
        <dbReference type="ARBA" id="ARBA00023015"/>
    </source>
</evidence>
<keyword evidence="3" id="KW-0238">DNA-binding</keyword>
<dbReference type="Proteomes" id="UP000463883">
    <property type="component" value="Chromosome"/>
</dbReference>
<evidence type="ECO:0000313" key="6">
    <source>
        <dbReference type="Proteomes" id="UP000463883"/>
    </source>
</evidence>
<dbReference type="InterPro" id="IPR005650">
    <property type="entry name" value="BlaI_family"/>
</dbReference>
<organism evidence="5 6">
    <name type="scientific">Aminipila terrae</name>
    <dbReference type="NCBI Taxonomy" id="2697030"/>
    <lineage>
        <taxon>Bacteria</taxon>
        <taxon>Bacillati</taxon>
        <taxon>Bacillota</taxon>
        <taxon>Clostridia</taxon>
        <taxon>Peptostreptococcales</taxon>
        <taxon>Anaerovoracaceae</taxon>
        <taxon>Aminipila</taxon>
    </lineage>
</organism>
<dbReference type="Pfam" id="PF03965">
    <property type="entry name" value="Penicillinase_R"/>
    <property type="match status" value="1"/>
</dbReference>
<dbReference type="AlphaFoldDB" id="A0A6P1MH25"/>
<keyword evidence="6" id="KW-1185">Reference proteome</keyword>
<proteinExistence type="inferred from homology"/>
<evidence type="ECO:0000256" key="1">
    <source>
        <dbReference type="ARBA" id="ARBA00011046"/>
    </source>
</evidence>